<dbReference type="PANTHER" id="PTHR43738:SF3">
    <property type="entry name" value="ABC TRANSPORTER PERMEASE"/>
    <property type="match status" value="1"/>
</dbReference>
<comment type="subcellular location">
    <subcellularLocation>
        <location evidence="1">Cell membrane</location>
        <topology evidence="1">Multi-pass membrane protein</topology>
    </subcellularLocation>
</comment>
<sequence length="379" mass="42450">MKFLPLIIANIKRKKIRTVLTLGSFAVSLFLFGLLVTIDAAFYQGLEVAGVDRLIVSNKTSLIMPLPVSYKERLRQIPGVEDVTYASWFGGIYQDEKNFFPQFAIDTETWLGLYPEFIIPEQQWQAFEKDRQGAIVGRKTMKRFKWKVGDRIPLQATIYRGIWEFNICGVYNGTRKADDLTQFWFHHKYLDENTPFEKGYVGWYTVKVKDPDQAAQVSRAIDDRFANSPFETKTDTEKAFTAGFVKQFGNIKLILLSVGAVVFFTLLLITGSNMGISVRERTNEIAILKTVGFTDQKVVFLILLESTLYALVGGGLGLGLCKLFTLAGDPTGGLLPLFYLAADRIALGVGIAFLVGVTAGFIPALFAMKLKIVDAMRRV</sequence>
<feature type="domain" description="ABC3 transporter permease C-terminal" evidence="7">
    <location>
        <begin position="258"/>
        <end position="371"/>
    </location>
</feature>
<dbReference type="InterPro" id="IPR051125">
    <property type="entry name" value="ABC-4/HrtB_transporter"/>
</dbReference>
<evidence type="ECO:0000256" key="6">
    <source>
        <dbReference type="SAM" id="Phobius"/>
    </source>
</evidence>
<name>A0ABV6YZK3_UNCC1</name>
<evidence type="ECO:0000259" key="8">
    <source>
        <dbReference type="Pfam" id="PF12704"/>
    </source>
</evidence>
<dbReference type="InterPro" id="IPR003838">
    <property type="entry name" value="ABC3_permease_C"/>
</dbReference>
<feature type="transmembrane region" description="Helical" evidence="6">
    <location>
        <begin position="345"/>
        <end position="368"/>
    </location>
</feature>
<keyword evidence="10" id="KW-1185">Reference proteome</keyword>
<evidence type="ECO:0000256" key="4">
    <source>
        <dbReference type="ARBA" id="ARBA00022989"/>
    </source>
</evidence>
<gene>
    <name evidence="9" type="ORF">ACFL27_15020</name>
</gene>
<feature type="transmembrane region" description="Helical" evidence="6">
    <location>
        <begin position="298"/>
        <end position="325"/>
    </location>
</feature>
<dbReference type="Pfam" id="PF12704">
    <property type="entry name" value="MacB_PCD"/>
    <property type="match status" value="1"/>
</dbReference>
<organism evidence="9 10">
    <name type="scientific">candidate division CSSED10-310 bacterium</name>
    <dbReference type="NCBI Taxonomy" id="2855610"/>
    <lineage>
        <taxon>Bacteria</taxon>
        <taxon>Bacteria division CSSED10-310</taxon>
    </lineage>
</organism>
<dbReference type="Pfam" id="PF02687">
    <property type="entry name" value="FtsX"/>
    <property type="match status" value="1"/>
</dbReference>
<dbReference type="PANTHER" id="PTHR43738">
    <property type="entry name" value="ABC TRANSPORTER, MEMBRANE PROTEIN"/>
    <property type="match status" value="1"/>
</dbReference>
<evidence type="ECO:0000256" key="3">
    <source>
        <dbReference type="ARBA" id="ARBA00022692"/>
    </source>
</evidence>
<dbReference type="EMBL" id="JBHPBY010000195">
    <property type="protein sequence ID" value="MFC1851506.1"/>
    <property type="molecule type" value="Genomic_DNA"/>
</dbReference>
<evidence type="ECO:0000256" key="1">
    <source>
        <dbReference type="ARBA" id="ARBA00004651"/>
    </source>
</evidence>
<evidence type="ECO:0000259" key="7">
    <source>
        <dbReference type="Pfam" id="PF02687"/>
    </source>
</evidence>
<keyword evidence="5 6" id="KW-0472">Membrane</keyword>
<dbReference type="Proteomes" id="UP001594351">
    <property type="component" value="Unassembled WGS sequence"/>
</dbReference>
<feature type="transmembrane region" description="Helical" evidence="6">
    <location>
        <begin position="253"/>
        <end position="278"/>
    </location>
</feature>
<evidence type="ECO:0000256" key="5">
    <source>
        <dbReference type="ARBA" id="ARBA00023136"/>
    </source>
</evidence>
<protein>
    <submittedName>
        <fullName evidence="9">ABC transporter permease</fullName>
    </submittedName>
</protein>
<feature type="domain" description="MacB-like periplasmic core" evidence="8">
    <location>
        <begin position="23"/>
        <end position="223"/>
    </location>
</feature>
<dbReference type="InterPro" id="IPR025857">
    <property type="entry name" value="MacB_PCD"/>
</dbReference>
<keyword evidence="2" id="KW-1003">Cell membrane</keyword>
<comment type="caution">
    <text evidence="9">The sequence shown here is derived from an EMBL/GenBank/DDBJ whole genome shotgun (WGS) entry which is preliminary data.</text>
</comment>
<accession>A0ABV6YZK3</accession>
<evidence type="ECO:0000313" key="9">
    <source>
        <dbReference type="EMBL" id="MFC1851506.1"/>
    </source>
</evidence>
<proteinExistence type="predicted"/>
<keyword evidence="4 6" id="KW-1133">Transmembrane helix</keyword>
<evidence type="ECO:0000313" key="10">
    <source>
        <dbReference type="Proteomes" id="UP001594351"/>
    </source>
</evidence>
<evidence type="ECO:0000256" key="2">
    <source>
        <dbReference type="ARBA" id="ARBA00022475"/>
    </source>
</evidence>
<keyword evidence="3 6" id="KW-0812">Transmembrane</keyword>
<reference evidence="9 10" key="1">
    <citation type="submission" date="2024-09" db="EMBL/GenBank/DDBJ databases">
        <title>Laminarin stimulates single cell rates of sulfate reduction while oxygen inhibits transcriptomic activity in coastal marine sediment.</title>
        <authorList>
            <person name="Lindsay M."/>
            <person name="Orcutt B."/>
            <person name="Emerson D."/>
            <person name="Stepanauskas R."/>
            <person name="D'Angelo T."/>
        </authorList>
    </citation>
    <scope>NUCLEOTIDE SEQUENCE [LARGE SCALE GENOMIC DNA]</scope>
    <source>
        <strain evidence="9">SAG AM-311-K15</strain>
    </source>
</reference>